<evidence type="ECO:0000256" key="5">
    <source>
        <dbReference type="ARBA" id="ARBA00023244"/>
    </source>
</evidence>
<dbReference type="Gene3D" id="3.40.50.10090">
    <property type="match status" value="2"/>
</dbReference>
<evidence type="ECO:0000313" key="10">
    <source>
        <dbReference type="EMBL" id="VAY87033.1"/>
    </source>
</evidence>
<evidence type="ECO:0000256" key="8">
    <source>
        <dbReference type="ARBA" id="ARBA00048617"/>
    </source>
</evidence>
<accession>A0A3B1DWX8</accession>
<evidence type="ECO:0000256" key="6">
    <source>
        <dbReference type="ARBA" id="ARBA00031702"/>
    </source>
</evidence>
<dbReference type="InterPro" id="IPR003754">
    <property type="entry name" value="4pyrrol_synth_uPrphyn_synth"/>
</dbReference>
<reference evidence="10" key="1">
    <citation type="submission" date="2018-10" db="EMBL/GenBank/DDBJ databases">
        <authorList>
            <person name="Aoki K."/>
        </authorList>
    </citation>
    <scope>NUCLEOTIDE SEQUENCE</scope>
</reference>
<name>A0A3B1DWX8_9ZZZZ</name>
<dbReference type="CDD" id="cd06578">
    <property type="entry name" value="HemD"/>
    <property type="match status" value="1"/>
</dbReference>
<feature type="domain" description="Tetrapyrrole biosynthesis uroporphyrinogen III synthase" evidence="9">
    <location>
        <begin position="417"/>
        <end position="576"/>
    </location>
</feature>
<dbReference type="GO" id="GO:0006780">
    <property type="term" value="P:uroporphyrinogen III biosynthetic process"/>
    <property type="evidence" value="ECO:0007669"/>
    <property type="project" value="InterPro"/>
</dbReference>
<sequence>MANKYNHLPLSNDIANLSLKDIENNLFNYTYHSRYLSKLLNKNFDKEDPHYISTYSSFIGEVYENIIYELLIRYAVKESYITKFVLKGPHQNGYTNDKNGLLIDIKNQIVYKSGYKDVSEFDGLFFGDNNKELWFVESTIVKATTSLKKRLKKKKALLQLVFPELTIRSLIILSNGVIGAKSFPSYCTVWVTKQFDNHKLISQLIDIKKQPKRAFTAITHSKLVEAKQIKINQFKYFETLSWILKKTREDKKNIIDFSFLNSIKIEQYFDIFSKFYIGYMELNEFKELYNFDLENIDGNKIVVTIEKEKHGFVLFYYAKVVEGKLKKIELIENNELKISDKDYKGFSASEVKFMKYIWKPYHKLLSKDIRSINQLIDENYRDRAIEAKQIQREIYLLSDKKFTGVKNLPTFVINFLQPLVDISHYDALIFTSKTGVISMEYMDSKWKEIPSYAISYNTAKMIKSSGGNVEYIGKNGHGNHFAQEIVPLLENKKVLYIRPKTVVSKLIDILNENNINCDELVTYETICKKYKKDDKPPKNSIIILSSPSTLNCFLDLFGWDDSYVAVSIGKTTLKFIPNYINVKVSEYTSISSCIKLAKSL</sequence>
<dbReference type="AlphaFoldDB" id="A0A3B1DWX8"/>
<comment type="catalytic activity">
    <reaction evidence="8">
        <text>hydroxymethylbilane = uroporphyrinogen III + H2O</text>
        <dbReference type="Rhea" id="RHEA:18965"/>
        <dbReference type="ChEBI" id="CHEBI:15377"/>
        <dbReference type="ChEBI" id="CHEBI:57308"/>
        <dbReference type="ChEBI" id="CHEBI:57845"/>
        <dbReference type="EC" id="4.2.1.75"/>
    </reaction>
</comment>
<dbReference type="PANTHER" id="PTHR38042">
    <property type="entry name" value="UROPORPHYRINOGEN-III SYNTHASE, CHLOROPLASTIC"/>
    <property type="match status" value="1"/>
</dbReference>
<dbReference type="EC" id="4.2.1.75" evidence="3"/>
<keyword evidence="5" id="KW-0627">Porphyrin biosynthesis</keyword>
<comment type="similarity">
    <text evidence="2">Belongs to the uroporphyrinogen-III synthase family.</text>
</comment>
<keyword evidence="4 10" id="KW-0456">Lyase</keyword>
<evidence type="ECO:0000256" key="7">
    <source>
        <dbReference type="ARBA" id="ARBA00032649"/>
    </source>
</evidence>
<dbReference type="EMBL" id="UOYO01000020">
    <property type="protein sequence ID" value="VAY87033.1"/>
    <property type="molecule type" value="Genomic_DNA"/>
</dbReference>
<dbReference type="PANTHER" id="PTHR38042:SF1">
    <property type="entry name" value="UROPORPHYRINOGEN-III SYNTHASE, CHLOROPLASTIC"/>
    <property type="match status" value="1"/>
</dbReference>
<organism evidence="10">
    <name type="scientific">hydrothermal vent metagenome</name>
    <dbReference type="NCBI Taxonomy" id="652676"/>
    <lineage>
        <taxon>unclassified sequences</taxon>
        <taxon>metagenomes</taxon>
        <taxon>ecological metagenomes</taxon>
    </lineage>
</organism>
<evidence type="ECO:0000256" key="4">
    <source>
        <dbReference type="ARBA" id="ARBA00023239"/>
    </source>
</evidence>
<proteinExistence type="inferred from homology"/>
<evidence type="ECO:0000256" key="2">
    <source>
        <dbReference type="ARBA" id="ARBA00008133"/>
    </source>
</evidence>
<gene>
    <name evidence="10" type="ORF">MNB_ARC-1_620</name>
</gene>
<dbReference type="Pfam" id="PF02602">
    <property type="entry name" value="HEM4"/>
    <property type="match status" value="1"/>
</dbReference>
<dbReference type="InterPro" id="IPR036108">
    <property type="entry name" value="4pyrrol_syn_uPrphyn_synt_sf"/>
</dbReference>
<evidence type="ECO:0000256" key="1">
    <source>
        <dbReference type="ARBA" id="ARBA00004772"/>
    </source>
</evidence>
<dbReference type="SUPFAM" id="SSF69618">
    <property type="entry name" value="HemD-like"/>
    <property type="match status" value="1"/>
</dbReference>
<evidence type="ECO:0000259" key="9">
    <source>
        <dbReference type="Pfam" id="PF02602"/>
    </source>
</evidence>
<protein>
    <recommendedName>
        <fullName evidence="3">uroporphyrinogen-III synthase</fullName>
        <ecNumber evidence="3">4.2.1.75</ecNumber>
    </recommendedName>
    <alternativeName>
        <fullName evidence="7">Hydroxymethylbilane hydrolyase [cyclizing]</fullName>
    </alternativeName>
    <alternativeName>
        <fullName evidence="6">Uroporphyrinogen-III cosynthase</fullName>
    </alternativeName>
</protein>
<dbReference type="InterPro" id="IPR039793">
    <property type="entry name" value="UROS/Hem4"/>
</dbReference>
<comment type="pathway">
    <text evidence="1">Porphyrin-containing compound metabolism; protoporphyrin-IX biosynthesis; coproporphyrinogen-III from 5-aminolevulinate: step 3/4.</text>
</comment>
<evidence type="ECO:0000256" key="3">
    <source>
        <dbReference type="ARBA" id="ARBA00013109"/>
    </source>
</evidence>
<dbReference type="GO" id="GO:0004852">
    <property type="term" value="F:uroporphyrinogen-III synthase activity"/>
    <property type="evidence" value="ECO:0007669"/>
    <property type="project" value="UniProtKB-EC"/>
</dbReference>